<evidence type="ECO:0000256" key="5">
    <source>
        <dbReference type="ARBA" id="ARBA00023136"/>
    </source>
</evidence>
<dbReference type="InterPro" id="IPR024788">
    <property type="entry name" value="Malectin-like_Carb-bd_dom"/>
</dbReference>
<keyword evidence="5" id="KW-0472">Membrane</keyword>
<evidence type="ECO:0000313" key="8">
    <source>
        <dbReference type="Proteomes" id="UP000264353"/>
    </source>
</evidence>
<evidence type="ECO:0000256" key="1">
    <source>
        <dbReference type="ARBA" id="ARBA00004167"/>
    </source>
</evidence>
<dbReference type="AlphaFoldDB" id="A0A398AQ60"/>
<evidence type="ECO:0000256" key="4">
    <source>
        <dbReference type="ARBA" id="ARBA00022989"/>
    </source>
</evidence>
<dbReference type="Pfam" id="PF12819">
    <property type="entry name" value="Malectin_like"/>
    <property type="match status" value="1"/>
</dbReference>
<organism evidence="7 8">
    <name type="scientific">Brassica campestris</name>
    <name type="common">Field mustard</name>
    <dbReference type="NCBI Taxonomy" id="3711"/>
    <lineage>
        <taxon>Eukaryota</taxon>
        <taxon>Viridiplantae</taxon>
        <taxon>Streptophyta</taxon>
        <taxon>Embryophyta</taxon>
        <taxon>Tracheophyta</taxon>
        <taxon>Spermatophyta</taxon>
        <taxon>Magnoliopsida</taxon>
        <taxon>eudicotyledons</taxon>
        <taxon>Gunneridae</taxon>
        <taxon>Pentapetalae</taxon>
        <taxon>rosids</taxon>
        <taxon>malvids</taxon>
        <taxon>Brassicales</taxon>
        <taxon>Brassicaceae</taxon>
        <taxon>Brassiceae</taxon>
        <taxon>Brassica</taxon>
    </lineage>
</organism>
<keyword evidence="2" id="KW-0812">Transmembrane</keyword>
<accession>A0A398AQ60</accession>
<comment type="subcellular location">
    <subcellularLocation>
        <location evidence="1">Membrane</location>
        <topology evidence="1">Single-pass membrane protein</topology>
    </subcellularLocation>
</comment>
<evidence type="ECO:0000259" key="6">
    <source>
        <dbReference type="Pfam" id="PF12819"/>
    </source>
</evidence>
<proteinExistence type="predicted"/>
<dbReference type="PANTHER" id="PTHR45631:SF69">
    <property type="entry name" value="LEUCINE-RICH REPEAT PROTEIN KINASE FAMILY PROTEIN"/>
    <property type="match status" value="1"/>
</dbReference>
<dbReference type="GO" id="GO:0016020">
    <property type="term" value="C:membrane"/>
    <property type="evidence" value="ECO:0007669"/>
    <property type="project" value="UniProtKB-SubCell"/>
</dbReference>
<keyword evidence="3" id="KW-0732">Signal</keyword>
<keyword evidence="4" id="KW-1133">Transmembrane helix</keyword>
<sequence>MGYAIPTIGIGAVDKKSARQRKYPSSRNGTHRVTIGRWFISLDCGLFPDEQYTEFATGLQYSSDSNFIQTGKISRIQRSLEENHLKPQRTVRYFPEGMRNCYNITVKQGTNYLIRVRAIYGNYDGLNHYPMFDLYIGPNYWVTIDTQKNNIFDTKRTLFLRYEKKRIYENAITFRCHVGKKPAPRRNSRPYFH</sequence>
<name>A0A398AQ60_BRACM</name>
<evidence type="ECO:0000256" key="2">
    <source>
        <dbReference type="ARBA" id="ARBA00022692"/>
    </source>
</evidence>
<evidence type="ECO:0000256" key="3">
    <source>
        <dbReference type="ARBA" id="ARBA00022729"/>
    </source>
</evidence>
<dbReference type="PANTHER" id="PTHR45631">
    <property type="entry name" value="OS07G0107800 PROTEIN-RELATED"/>
    <property type="match status" value="1"/>
</dbReference>
<evidence type="ECO:0000313" key="7">
    <source>
        <dbReference type="EMBL" id="RID79702.1"/>
    </source>
</evidence>
<gene>
    <name evidence="7" type="ORF">BRARA_A02416</name>
</gene>
<dbReference type="EMBL" id="CM010628">
    <property type="protein sequence ID" value="RID79702.1"/>
    <property type="molecule type" value="Genomic_DNA"/>
</dbReference>
<feature type="domain" description="Malectin-like" evidence="6">
    <location>
        <begin position="42"/>
        <end position="150"/>
    </location>
</feature>
<dbReference type="Proteomes" id="UP000264353">
    <property type="component" value="Chromosome A1"/>
</dbReference>
<reference evidence="7 8" key="1">
    <citation type="submission" date="2018-06" db="EMBL/GenBank/DDBJ databases">
        <title>WGS assembly of Brassica rapa FPsc.</title>
        <authorList>
            <person name="Bowman J."/>
            <person name="Kohchi T."/>
            <person name="Yamato K."/>
            <person name="Jenkins J."/>
            <person name="Shu S."/>
            <person name="Ishizaki K."/>
            <person name="Yamaoka S."/>
            <person name="Nishihama R."/>
            <person name="Nakamura Y."/>
            <person name="Berger F."/>
            <person name="Adam C."/>
            <person name="Aki S."/>
            <person name="Althoff F."/>
            <person name="Araki T."/>
            <person name="Arteaga-Vazquez M."/>
            <person name="Balasubrmanian S."/>
            <person name="Bauer D."/>
            <person name="Boehm C."/>
            <person name="Briginshaw L."/>
            <person name="Caballero-Perez J."/>
            <person name="Catarino B."/>
            <person name="Chen F."/>
            <person name="Chiyoda S."/>
            <person name="Chovatia M."/>
            <person name="Davies K."/>
            <person name="Delmans M."/>
            <person name="Demura T."/>
            <person name="Dierschke T."/>
            <person name="Dolan L."/>
            <person name="Dorantes-Acosta A."/>
            <person name="Eklund D."/>
            <person name="Florent S."/>
            <person name="Flores-Sandoval E."/>
            <person name="Fujiyama A."/>
            <person name="Fukuzawa H."/>
            <person name="Galik B."/>
            <person name="Grimanelli D."/>
            <person name="Grimwood J."/>
            <person name="Grossniklaus U."/>
            <person name="Hamada T."/>
            <person name="Haseloff J."/>
            <person name="Hetherington A."/>
            <person name="Higo A."/>
            <person name="Hirakawa Y."/>
            <person name="Hundley H."/>
            <person name="Ikeda Y."/>
            <person name="Inoue K."/>
            <person name="Inoue S."/>
            <person name="Ishida S."/>
            <person name="Jia Q."/>
            <person name="Kakita M."/>
            <person name="Kanazawa T."/>
            <person name="Kawai Y."/>
            <person name="Kawashima T."/>
            <person name="Kennedy M."/>
            <person name="Kinose K."/>
            <person name="Kinoshita T."/>
            <person name="Kohara Y."/>
            <person name="Koide E."/>
            <person name="Komatsu K."/>
            <person name="Kopischke S."/>
            <person name="Kubo M."/>
            <person name="Kyozuka J."/>
            <person name="Lagercrantz U."/>
            <person name="Lin S."/>
            <person name="Lindquist E."/>
            <person name="Lipzen A."/>
            <person name="Lu C."/>
            <person name="Luna E."/>
            <person name="Martienssen R."/>
            <person name="Minamino N."/>
            <person name="Mizutani M."/>
            <person name="Mizutani M."/>
            <person name="Mochizuki N."/>
            <person name="Monte I."/>
            <person name="Mosher R."/>
            <person name="Nagasaki H."/>
            <person name="Nakagami H."/>
            <person name="Naramoto S."/>
            <person name="Nishitani K."/>
            <person name="Ohtani M."/>
            <person name="Okamoto T."/>
            <person name="Okumura M."/>
            <person name="Phillips J."/>
            <person name="Pollak B."/>
            <person name="Reinders A."/>
            <person name="Roevekamp M."/>
            <person name="Sano R."/>
            <person name="Sawa S."/>
            <person name="Schmid M."/>
            <person name="Shirakawa M."/>
            <person name="Solano R."/>
            <person name="Spunde A."/>
            <person name="Suetsugu N."/>
            <person name="Sugano S."/>
            <person name="Sugiyama A."/>
            <person name="Sun R."/>
            <person name="Suzuki Y."/>
            <person name="Takenaka M."/>
            <person name="Takezawa D."/>
            <person name="Tomogane H."/>
            <person name="Tsuzuki M."/>
            <person name="Ueda T."/>
            <person name="Umeda M."/>
            <person name="Ward J."/>
            <person name="Watanabe Y."/>
            <person name="Yazaki K."/>
            <person name="Yokoyama R."/>
            <person name="Yoshitake Y."/>
            <person name="Yotsui I."/>
            <person name="Zachgo S."/>
            <person name="Schmutz J."/>
        </authorList>
    </citation>
    <scope>NUCLEOTIDE SEQUENCE [LARGE SCALE GENOMIC DNA]</scope>
    <source>
        <strain evidence="8">cv. B-3</strain>
    </source>
</reference>
<protein>
    <recommendedName>
        <fullName evidence="6">Malectin-like domain-containing protein</fullName>
    </recommendedName>
</protein>